<dbReference type="PANTHER" id="PTHR28259">
    <property type="entry name" value="FLUORIDE EXPORT PROTEIN 1-RELATED"/>
    <property type="match status" value="1"/>
</dbReference>
<keyword evidence="3" id="KW-1003">Cell membrane</keyword>
<protein>
    <submittedName>
        <fullName evidence="10">CrcB-like protein-domain-containing protein</fullName>
    </submittedName>
</protein>
<dbReference type="Proteomes" id="UP001303647">
    <property type="component" value="Unassembled WGS sequence"/>
</dbReference>
<dbReference type="GO" id="GO:0005886">
    <property type="term" value="C:plasma membrane"/>
    <property type="evidence" value="ECO:0007669"/>
    <property type="project" value="UniProtKB-SubCell"/>
</dbReference>
<feature type="transmembrane region" description="Helical" evidence="9">
    <location>
        <begin position="263"/>
        <end position="282"/>
    </location>
</feature>
<dbReference type="GO" id="GO:1903425">
    <property type="term" value="F:fluoride transmembrane transporter activity"/>
    <property type="evidence" value="ECO:0007669"/>
    <property type="project" value="TreeGrafter"/>
</dbReference>
<evidence type="ECO:0000256" key="9">
    <source>
        <dbReference type="SAM" id="Phobius"/>
    </source>
</evidence>
<name>A0AAN7D1L9_9PEZI</name>
<evidence type="ECO:0000256" key="5">
    <source>
        <dbReference type="ARBA" id="ARBA00022989"/>
    </source>
</evidence>
<sequence length="361" mass="38417">MEQLQHPIRVAAHRADISPFWTQLYTVSYLILFSILGTLARLGLQALTNYPGPPVVFASVWPNFAGSLMMGFLLEDCVLFREASLPFNNEENPASAKQAHAAFKKTIPLYIGLATGFCGSLTSFSAFMRDAFLALVNDVPASSSDHRSGGHSFLALLAVPVVTLSLSLSAFSLGTHLAAALASFAPRLPTRAPSVYGGRLLLDRLAVLLGWGCWLGAVLLSALPPAGYASWRRDATLALVFAPLGCLARFYVSLWLNPRIATFPLGTFLINLVGTGLLALTWDLMHSGVVTVTIGCQLLSGVQDGFCGCLTTVSTWVAELSALKRKHAYVYGGASVLCGLVIVIVAMGALRWSGSHEAGAC</sequence>
<feature type="transmembrane region" description="Helical" evidence="9">
    <location>
        <begin position="20"/>
        <end position="43"/>
    </location>
</feature>
<evidence type="ECO:0000256" key="4">
    <source>
        <dbReference type="ARBA" id="ARBA00022692"/>
    </source>
</evidence>
<comment type="function">
    <text evidence="1">Fluoride channel required for the rapid expulsion of cytoplasmic fluoride.</text>
</comment>
<evidence type="ECO:0000256" key="3">
    <source>
        <dbReference type="ARBA" id="ARBA00022475"/>
    </source>
</evidence>
<evidence type="ECO:0000256" key="6">
    <source>
        <dbReference type="ARBA" id="ARBA00023136"/>
    </source>
</evidence>
<keyword evidence="11" id="KW-1185">Reference proteome</keyword>
<dbReference type="InterPro" id="IPR003691">
    <property type="entry name" value="FluC"/>
</dbReference>
<comment type="catalytic activity">
    <reaction evidence="8">
        <text>fluoride(in) = fluoride(out)</text>
        <dbReference type="Rhea" id="RHEA:76159"/>
        <dbReference type="ChEBI" id="CHEBI:17051"/>
    </reaction>
    <physiologicalReaction direction="left-to-right" evidence="8">
        <dbReference type="Rhea" id="RHEA:76160"/>
    </physiologicalReaction>
</comment>
<evidence type="ECO:0000256" key="8">
    <source>
        <dbReference type="ARBA" id="ARBA00035585"/>
    </source>
</evidence>
<keyword evidence="6 9" id="KW-0472">Membrane</keyword>
<evidence type="ECO:0000256" key="7">
    <source>
        <dbReference type="ARBA" id="ARBA00035120"/>
    </source>
</evidence>
<feature type="transmembrane region" description="Helical" evidence="9">
    <location>
        <begin position="55"/>
        <end position="74"/>
    </location>
</feature>
<dbReference type="AlphaFoldDB" id="A0AAN7D1L9"/>
<comment type="similarity">
    <text evidence="7">Belongs to the fluoride channel Fluc/FEX (TC 1.A.43) family.</text>
</comment>
<gene>
    <name evidence="10" type="ORF">C7999DRAFT_27388</name>
</gene>
<keyword evidence="5 9" id="KW-1133">Transmembrane helix</keyword>
<reference evidence="10" key="2">
    <citation type="submission" date="2023-05" db="EMBL/GenBank/DDBJ databases">
        <authorList>
            <consortium name="Lawrence Berkeley National Laboratory"/>
            <person name="Steindorff A."/>
            <person name="Hensen N."/>
            <person name="Bonometti L."/>
            <person name="Westerberg I."/>
            <person name="Brannstrom I.O."/>
            <person name="Guillou S."/>
            <person name="Cros-Aarteil S."/>
            <person name="Calhoun S."/>
            <person name="Haridas S."/>
            <person name="Kuo A."/>
            <person name="Mondo S."/>
            <person name="Pangilinan J."/>
            <person name="Riley R."/>
            <person name="Labutti K."/>
            <person name="Andreopoulos B."/>
            <person name="Lipzen A."/>
            <person name="Chen C."/>
            <person name="Yanf M."/>
            <person name="Daum C."/>
            <person name="Ng V."/>
            <person name="Clum A."/>
            <person name="Ohm R."/>
            <person name="Martin F."/>
            <person name="Silar P."/>
            <person name="Natvig D."/>
            <person name="Lalanne C."/>
            <person name="Gautier V."/>
            <person name="Ament-Velasquez S.L."/>
            <person name="Kruys A."/>
            <person name="Hutchinson M.I."/>
            <person name="Powell A.J."/>
            <person name="Barry K."/>
            <person name="Miller A.N."/>
            <person name="Grigoriev I.V."/>
            <person name="Debuchy R."/>
            <person name="Gladieux P."/>
            <person name="Thoren M.H."/>
            <person name="Johannesson H."/>
        </authorList>
    </citation>
    <scope>NUCLEOTIDE SEQUENCE</scope>
    <source>
        <strain evidence="10">CBS 359.72</strain>
    </source>
</reference>
<dbReference type="EMBL" id="MU857602">
    <property type="protein sequence ID" value="KAK4252144.1"/>
    <property type="molecule type" value="Genomic_DNA"/>
</dbReference>
<comment type="caution">
    <text evidence="10">The sequence shown here is derived from an EMBL/GenBank/DDBJ whole genome shotgun (WGS) entry which is preliminary data.</text>
</comment>
<dbReference type="Pfam" id="PF02537">
    <property type="entry name" value="CRCB"/>
    <property type="match status" value="2"/>
</dbReference>
<feature type="transmembrane region" description="Helical" evidence="9">
    <location>
        <begin position="328"/>
        <end position="350"/>
    </location>
</feature>
<keyword evidence="4 9" id="KW-0812">Transmembrane</keyword>
<feature type="transmembrane region" description="Helical" evidence="9">
    <location>
        <begin position="205"/>
        <end position="223"/>
    </location>
</feature>
<organism evidence="10 11">
    <name type="scientific">Corynascus novoguineensis</name>
    <dbReference type="NCBI Taxonomy" id="1126955"/>
    <lineage>
        <taxon>Eukaryota</taxon>
        <taxon>Fungi</taxon>
        <taxon>Dikarya</taxon>
        <taxon>Ascomycota</taxon>
        <taxon>Pezizomycotina</taxon>
        <taxon>Sordariomycetes</taxon>
        <taxon>Sordariomycetidae</taxon>
        <taxon>Sordariales</taxon>
        <taxon>Chaetomiaceae</taxon>
        <taxon>Corynascus</taxon>
    </lineage>
</organism>
<comment type="subcellular location">
    <subcellularLocation>
        <location evidence="2">Cell membrane</location>
        <topology evidence="2">Multi-pass membrane protein</topology>
    </subcellularLocation>
</comment>
<feature type="transmembrane region" description="Helical" evidence="9">
    <location>
        <begin position="107"/>
        <end position="128"/>
    </location>
</feature>
<accession>A0AAN7D1L9</accession>
<evidence type="ECO:0000256" key="2">
    <source>
        <dbReference type="ARBA" id="ARBA00004651"/>
    </source>
</evidence>
<evidence type="ECO:0000313" key="10">
    <source>
        <dbReference type="EMBL" id="KAK4252144.1"/>
    </source>
</evidence>
<feature type="transmembrane region" description="Helical" evidence="9">
    <location>
        <begin position="153"/>
        <end position="184"/>
    </location>
</feature>
<dbReference type="PANTHER" id="PTHR28259:SF1">
    <property type="entry name" value="FLUORIDE EXPORT PROTEIN 1-RELATED"/>
    <property type="match status" value="1"/>
</dbReference>
<evidence type="ECO:0000256" key="1">
    <source>
        <dbReference type="ARBA" id="ARBA00002598"/>
    </source>
</evidence>
<reference evidence="10" key="1">
    <citation type="journal article" date="2023" name="Mol. Phylogenet. Evol.">
        <title>Genome-scale phylogeny and comparative genomics of the fungal order Sordariales.</title>
        <authorList>
            <person name="Hensen N."/>
            <person name="Bonometti L."/>
            <person name="Westerberg I."/>
            <person name="Brannstrom I.O."/>
            <person name="Guillou S."/>
            <person name="Cros-Aarteil S."/>
            <person name="Calhoun S."/>
            <person name="Haridas S."/>
            <person name="Kuo A."/>
            <person name="Mondo S."/>
            <person name="Pangilinan J."/>
            <person name="Riley R."/>
            <person name="LaButti K."/>
            <person name="Andreopoulos B."/>
            <person name="Lipzen A."/>
            <person name="Chen C."/>
            <person name="Yan M."/>
            <person name="Daum C."/>
            <person name="Ng V."/>
            <person name="Clum A."/>
            <person name="Steindorff A."/>
            <person name="Ohm R.A."/>
            <person name="Martin F."/>
            <person name="Silar P."/>
            <person name="Natvig D.O."/>
            <person name="Lalanne C."/>
            <person name="Gautier V."/>
            <person name="Ament-Velasquez S.L."/>
            <person name="Kruys A."/>
            <person name="Hutchinson M.I."/>
            <person name="Powell A.J."/>
            <person name="Barry K."/>
            <person name="Miller A.N."/>
            <person name="Grigoriev I.V."/>
            <person name="Debuchy R."/>
            <person name="Gladieux P."/>
            <person name="Hiltunen Thoren M."/>
            <person name="Johannesson H."/>
        </authorList>
    </citation>
    <scope>NUCLEOTIDE SEQUENCE</scope>
    <source>
        <strain evidence="10">CBS 359.72</strain>
    </source>
</reference>
<evidence type="ECO:0000313" key="11">
    <source>
        <dbReference type="Proteomes" id="UP001303647"/>
    </source>
</evidence>
<proteinExistence type="inferred from homology"/>